<reference evidence="1 2" key="1">
    <citation type="submission" date="2024-10" db="EMBL/GenBank/DDBJ databases">
        <title>The Natural Products Discovery Center: Release of the First 8490 Sequenced Strains for Exploring Actinobacteria Biosynthetic Diversity.</title>
        <authorList>
            <person name="Kalkreuter E."/>
            <person name="Kautsar S.A."/>
            <person name="Yang D."/>
            <person name="Bader C.D."/>
            <person name="Teijaro C.N."/>
            <person name="Fluegel L."/>
            <person name="Davis C.M."/>
            <person name="Simpson J.R."/>
            <person name="Lauterbach L."/>
            <person name="Steele A.D."/>
            <person name="Gui C."/>
            <person name="Meng S."/>
            <person name="Li G."/>
            <person name="Viehrig K."/>
            <person name="Ye F."/>
            <person name="Su P."/>
            <person name="Kiefer A.F."/>
            <person name="Nichols A."/>
            <person name="Cepeda A.J."/>
            <person name="Yan W."/>
            <person name="Fan B."/>
            <person name="Jiang Y."/>
            <person name="Adhikari A."/>
            <person name="Zheng C.-J."/>
            <person name="Schuster L."/>
            <person name="Cowan T.M."/>
            <person name="Smanski M.J."/>
            <person name="Chevrette M.G."/>
            <person name="De Carvalho L.P.S."/>
            <person name="Shen B."/>
        </authorList>
    </citation>
    <scope>NUCLEOTIDE SEQUENCE [LARGE SCALE GENOMIC DNA]</scope>
    <source>
        <strain evidence="1 2">NPDC018013</strain>
    </source>
</reference>
<evidence type="ECO:0000313" key="1">
    <source>
        <dbReference type="EMBL" id="MFH8582884.1"/>
    </source>
</evidence>
<dbReference type="EMBL" id="JBIRGH010000001">
    <property type="protein sequence ID" value="MFH8582884.1"/>
    <property type="molecule type" value="Genomic_DNA"/>
</dbReference>
<keyword evidence="2" id="KW-1185">Reference proteome</keyword>
<dbReference type="Proteomes" id="UP001610990">
    <property type="component" value="Unassembled WGS sequence"/>
</dbReference>
<accession>A0ABW7R674</accession>
<proteinExistence type="predicted"/>
<evidence type="ECO:0008006" key="3">
    <source>
        <dbReference type="Google" id="ProtNLM"/>
    </source>
</evidence>
<dbReference type="RefSeq" id="WP_397670513.1">
    <property type="nucleotide sequence ID" value="NZ_JBIRGH010000001.1"/>
</dbReference>
<organism evidence="1 2">
    <name type="scientific">Streptomyces celluloflavus</name>
    <dbReference type="NCBI Taxonomy" id="58344"/>
    <lineage>
        <taxon>Bacteria</taxon>
        <taxon>Bacillati</taxon>
        <taxon>Actinomycetota</taxon>
        <taxon>Actinomycetes</taxon>
        <taxon>Kitasatosporales</taxon>
        <taxon>Streptomycetaceae</taxon>
        <taxon>Streptomyces</taxon>
    </lineage>
</organism>
<gene>
    <name evidence="1" type="ORF">ACH4GP_00620</name>
</gene>
<sequence>MAGRALAVAFGVPVQDVEVVAEGSDSGGRDRRRVVRWGCRRVGGDVSWVLDVCAGPEVVDLPGSRVLGRGLAGALGRPVLFEGAVRSSRPGAYWAATPAGRTGRVRLYGPGEVAGREGFVLGAAELPIPQLPHVPVDFDYEVIGDAAGCRGLAGTLRVVVEALRECCPGAELELRGSLAGEGADRYSDIDLRWTVPAERFAYCVTRVGDRLDAVLPVLSARSDPDAWRTPDRRLLFFFFRGGSLFRRLDLEIRAAGPGPVGAAPPGGGWPVPVSALANALGAVKAVRRGRSAAEIRGLLDRAFARLGSADRATGRWAEDVVRLVDTAEQADPRAPAVRALAARIRYLVAVEFR</sequence>
<protein>
    <recommendedName>
        <fullName evidence="3">Polymerase nucleotidyl transferase domain-containing protein</fullName>
    </recommendedName>
</protein>
<evidence type="ECO:0000313" key="2">
    <source>
        <dbReference type="Proteomes" id="UP001610990"/>
    </source>
</evidence>
<comment type="caution">
    <text evidence="1">The sequence shown here is derived from an EMBL/GenBank/DDBJ whole genome shotgun (WGS) entry which is preliminary data.</text>
</comment>
<name>A0ABW7R674_9ACTN</name>